<name>A0A2D3VAY2_9PEZI</name>
<proteinExistence type="predicted"/>
<reference evidence="2 3" key="1">
    <citation type="submission" date="2016-03" db="EMBL/GenBank/DDBJ databases">
        <authorList>
            <person name="Ploux O."/>
        </authorList>
    </citation>
    <scope>NUCLEOTIDE SEQUENCE [LARGE SCALE GENOMIC DNA]</scope>
    <source>
        <strain evidence="2 3">URUG2</strain>
    </source>
</reference>
<evidence type="ECO:0000313" key="3">
    <source>
        <dbReference type="Proteomes" id="UP000225277"/>
    </source>
</evidence>
<dbReference type="InterPro" id="IPR000719">
    <property type="entry name" value="Prot_kinase_dom"/>
</dbReference>
<dbReference type="STRING" id="112498.A0A2D3VAY2"/>
<dbReference type="InterPro" id="IPR011009">
    <property type="entry name" value="Kinase-like_dom_sf"/>
</dbReference>
<dbReference type="EMBL" id="FJUY01000012">
    <property type="protein sequence ID" value="CZT21967.1"/>
    <property type="molecule type" value="Genomic_DNA"/>
</dbReference>
<dbReference type="RefSeq" id="XP_023628856.1">
    <property type="nucleotide sequence ID" value="XM_023773088.1"/>
</dbReference>
<feature type="domain" description="Protein kinase" evidence="1">
    <location>
        <begin position="11"/>
        <end position="320"/>
    </location>
</feature>
<dbReference type="OrthoDB" id="3649535at2759"/>
<dbReference type="GO" id="GO:0004672">
    <property type="term" value="F:protein kinase activity"/>
    <property type="evidence" value="ECO:0007669"/>
    <property type="project" value="InterPro"/>
</dbReference>
<sequence>MTNRINFEKDNYIIKELGEGSYGNVYASIPKPLADQILAERAQSSDPLATQTALTQLRASVEAAKISKGGISFGRKLNCIAEVDVLQTLEAGAHPNIVRLRTADPSSSHGWFTLEPLAGKTFLEFLHHFDGANNSPPTTTRPPPPPQVSLGWHILFQLAEAFLALHFGYKGQGFLPGSSKRRTFAHSDLSMSNIMFRPRGIYRDYPDVVLVDLGNVVEFTSEDEGGIPSPSSSSSRRIALQSRDVLAAVRILTSIFNRTGNIPLRNTLERHIFSTSTGNGKTSNFQTSAEYLQYLIDMRDEAFRERERLYEPLAEDLVWYFEADQEIVSDAWLGRCFPVLAQGRRVSPRQEALRVRRGLGL</sequence>
<organism evidence="2 3">
    <name type="scientific">Ramularia collo-cygni</name>
    <dbReference type="NCBI Taxonomy" id="112498"/>
    <lineage>
        <taxon>Eukaryota</taxon>
        <taxon>Fungi</taxon>
        <taxon>Dikarya</taxon>
        <taxon>Ascomycota</taxon>
        <taxon>Pezizomycotina</taxon>
        <taxon>Dothideomycetes</taxon>
        <taxon>Dothideomycetidae</taxon>
        <taxon>Mycosphaerellales</taxon>
        <taxon>Mycosphaerellaceae</taxon>
        <taxon>Ramularia</taxon>
    </lineage>
</organism>
<dbReference type="SUPFAM" id="SSF56112">
    <property type="entry name" value="Protein kinase-like (PK-like)"/>
    <property type="match status" value="1"/>
</dbReference>
<dbReference type="Gene3D" id="1.10.510.10">
    <property type="entry name" value="Transferase(Phosphotransferase) domain 1"/>
    <property type="match status" value="1"/>
</dbReference>
<evidence type="ECO:0000259" key="1">
    <source>
        <dbReference type="PROSITE" id="PS50011"/>
    </source>
</evidence>
<evidence type="ECO:0000313" key="2">
    <source>
        <dbReference type="EMBL" id="CZT21967.1"/>
    </source>
</evidence>
<keyword evidence="3" id="KW-1185">Reference proteome</keyword>
<dbReference type="GeneID" id="35606725"/>
<protein>
    <recommendedName>
        <fullName evidence="1">Protein kinase domain-containing protein</fullName>
    </recommendedName>
</protein>
<accession>A0A2D3VAY2</accession>
<dbReference type="SMART" id="SM00220">
    <property type="entry name" value="S_TKc"/>
    <property type="match status" value="1"/>
</dbReference>
<dbReference type="PROSITE" id="PS50011">
    <property type="entry name" value="PROTEIN_KINASE_DOM"/>
    <property type="match status" value="1"/>
</dbReference>
<dbReference type="AlphaFoldDB" id="A0A2D3VAY2"/>
<gene>
    <name evidence="2" type="ORF">RCC_12170</name>
</gene>
<dbReference type="GO" id="GO:0005524">
    <property type="term" value="F:ATP binding"/>
    <property type="evidence" value="ECO:0007669"/>
    <property type="project" value="InterPro"/>
</dbReference>
<dbReference type="Proteomes" id="UP000225277">
    <property type="component" value="Unassembled WGS sequence"/>
</dbReference>